<sequence length="111" mass="13656">MSWEEMLERIETKSYLIEDEHTTILDLPEETKKENYYLVNITREEYKDFNIFCEQNNIVCTTEYTDKNYITLAFEKEYENLIAEFFKQYAEKQIFLKTNITKKKTFNDIFR</sequence>
<evidence type="ECO:0000313" key="1">
    <source>
        <dbReference type="EMBL" id="SMB78867.1"/>
    </source>
</evidence>
<dbReference type="EMBL" id="FWWR01000008">
    <property type="protein sequence ID" value="SMB78867.1"/>
    <property type="molecule type" value="Genomic_DNA"/>
</dbReference>
<evidence type="ECO:0000313" key="2">
    <source>
        <dbReference type="Proteomes" id="UP000192368"/>
    </source>
</evidence>
<dbReference type="Proteomes" id="UP000192368">
    <property type="component" value="Unassembled WGS sequence"/>
</dbReference>
<gene>
    <name evidence="1" type="ORF">SAMN00017477_0111</name>
</gene>
<dbReference type="AlphaFoldDB" id="A0A1W1UCS2"/>
<accession>A0A1W1UCS2</accession>
<name>A0A1W1UCS2_PEPAS</name>
<protein>
    <submittedName>
        <fullName evidence="1">Uncharacterized protein</fullName>
    </submittedName>
</protein>
<organism evidence="1 2">
    <name type="scientific">Peptoniphilus asaccharolyticus DSM 20463</name>
    <dbReference type="NCBI Taxonomy" id="573058"/>
    <lineage>
        <taxon>Bacteria</taxon>
        <taxon>Bacillati</taxon>
        <taxon>Bacillota</taxon>
        <taxon>Tissierellia</taxon>
        <taxon>Tissierellales</taxon>
        <taxon>Peptoniphilaceae</taxon>
        <taxon>Peptoniphilus</taxon>
    </lineage>
</organism>
<proteinExistence type="predicted"/>
<reference evidence="2" key="1">
    <citation type="submission" date="2017-04" db="EMBL/GenBank/DDBJ databases">
        <authorList>
            <person name="Varghese N."/>
            <person name="Submissions S."/>
        </authorList>
    </citation>
    <scope>NUCLEOTIDE SEQUENCE [LARGE SCALE GENOMIC DNA]</scope>
    <source>
        <strain evidence="2">DSM 20463</strain>
    </source>
</reference>
<keyword evidence="2" id="KW-1185">Reference proteome</keyword>
<dbReference type="STRING" id="573058.SAMN00017477_0111"/>